<name>A0A371EHT3_MUCPR</name>
<comment type="caution">
    <text evidence="3">The sequence shown here is derived from an EMBL/GenBank/DDBJ whole genome shotgun (WGS) entry which is preliminary data.</text>
</comment>
<feature type="domain" description="Disease resistance protein At4g27190-like leucine-rich repeats" evidence="2">
    <location>
        <begin position="41"/>
        <end position="96"/>
    </location>
</feature>
<evidence type="ECO:0000313" key="4">
    <source>
        <dbReference type="Proteomes" id="UP000257109"/>
    </source>
</evidence>
<accession>A0A371EHT3</accession>
<protein>
    <recommendedName>
        <fullName evidence="2">Disease resistance protein At4g27190-like leucine-rich repeats domain-containing protein</fullName>
    </recommendedName>
</protein>
<dbReference type="PANTHER" id="PTHR33463:SF136">
    <property type="entry name" value="NB-ARC DOMAIN-CONTAINING PROTEIN"/>
    <property type="match status" value="1"/>
</dbReference>
<reference evidence="3" key="1">
    <citation type="submission" date="2018-05" db="EMBL/GenBank/DDBJ databases">
        <title>Draft genome of Mucuna pruriens seed.</title>
        <authorList>
            <person name="Nnadi N.E."/>
            <person name="Vos R."/>
            <person name="Hasami M.H."/>
            <person name="Devisetty U.K."/>
            <person name="Aguiy J.C."/>
        </authorList>
    </citation>
    <scope>NUCLEOTIDE SEQUENCE [LARGE SCALE GENOMIC DNA]</scope>
    <source>
        <strain evidence="3">JCA_2017</strain>
    </source>
</reference>
<dbReference type="EMBL" id="QJKJ01013802">
    <property type="protein sequence ID" value="RDX65623.1"/>
    <property type="molecule type" value="Genomic_DNA"/>
</dbReference>
<dbReference type="Pfam" id="PF23247">
    <property type="entry name" value="LRR_RPS2"/>
    <property type="match status" value="3"/>
</dbReference>
<feature type="domain" description="Disease resistance protein At4g27190-like leucine-rich repeats" evidence="2">
    <location>
        <begin position="453"/>
        <end position="544"/>
    </location>
</feature>
<proteinExistence type="predicted"/>
<dbReference type="InterPro" id="IPR032675">
    <property type="entry name" value="LRR_dom_sf"/>
</dbReference>
<dbReference type="InterPro" id="IPR050905">
    <property type="entry name" value="Plant_NBS-LRR"/>
</dbReference>
<dbReference type="InterPro" id="IPR057135">
    <property type="entry name" value="At4g27190-like_LRR"/>
</dbReference>
<keyword evidence="4" id="KW-1185">Reference proteome</keyword>
<feature type="domain" description="Disease resistance protein At4g27190-like leucine-rich repeats" evidence="2">
    <location>
        <begin position="200"/>
        <end position="281"/>
    </location>
</feature>
<dbReference type="OrthoDB" id="1435950at2759"/>
<sequence>MENLKSIGFEHSWLHSFPENVQILQVKYCLSLINLIQCTVSFSNLTHLKVSGCNTLLYLLTSSNAKSLARLKRVEIECCNSLQEIVFTEGNEPCEVEQIIFEKLQVLITLTKVFLPWKLYIAFSILGQSVHDQLQQDENFQSNVTPQQEYDLNSSVRRMIEEKFLEYARDVSKLSLRNEDQQQLQEIYGKAHSRSQICASTIFDVKCITQDRIMTFPLRRLTLSKLPNLENVWNEDPHGILSMELLQQVSVDNCKCLKNLFPQSVVKDIGKLQNLVVKHCEGLMEIVAEDNVDPKISNLELMFPCMFDMLETFTDLEPHAEDQVCIEKDRCLQNELNCFTTFIRIQLESLPTPDLLQCLSVSENGLKMIRRGEFQGNHLHKLKFLLCCASIRRSIPIMVDTGLQSQLKVLHLESLHELVSIGFENSWIEPFLRNLETLGVISCSRLSNLAPSPLCFSNRMCLVVSECHGLVYLLTSSTAINLARLRIMEIKCCESIKEILSKEGDGSHEDEIIFWQLHYLNLESLTNLVSFYTGNLSFPSLEQLSESIATGWKLYVQNNSDVIPLEIDLNSTIRKAFLATE</sequence>
<evidence type="ECO:0000256" key="1">
    <source>
        <dbReference type="ARBA" id="ARBA00022821"/>
    </source>
</evidence>
<dbReference type="STRING" id="157652.A0A371EHT3"/>
<keyword evidence="1" id="KW-0611">Plant defense</keyword>
<dbReference type="SUPFAM" id="SSF52058">
    <property type="entry name" value="L domain-like"/>
    <property type="match status" value="1"/>
</dbReference>
<dbReference type="PANTHER" id="PTHR33463">
    <property type="entry name" value="NB-ARC DOMAIN-CONTAINING PROTEIN-RELATED"/>
    <property type="match status" value="1"/>
</dbReference>
<dbReference type="Proteomes" id="UP000257109">
    <property type="component" value="Unassembled WGS sequence"/>
</dbReference>
<feature type="non-terminal residue" evidence="3">
    <location>
        <position position="1"/>
    </location>
</feature>
<evidence type="ECO:0000313" key="3">
    <source>
        <dbReference type="EMBL" id="RDX65623.1"/>
    </source>
</evidence>
<dbReference type="Gene3D" id="3.80.10.10">
    <property type="entry name" value="Ribonuclease Inhibitor"/>
    <property type="match status" value="1"/>
</dbReference>
<dbReference type="AlphaFoldDB" id="A0A371EHT3"/>
<evidence type="ECO:0000259" key="2">
    <source>
        <dbReference type="Pfam" id="PF23247"/>
    </source>
</evidence>
<organism evidence="3 4">
    <name type="scientific">Mucuna pruriens</name>
    <name type="common">Velvet bean</name>
    <name type="synonym">Dolichos pruriens</name>
    <dbReference type="NCBI Taxonomy" id="157652"/>
    <lineage>
        <taxon>Eukaryota</taxon>
        <taxon>Viridiplantae</taxon>
        <taxon>Streptophyta</taxon>
        <taxon>Embryophyta</taxon>
        <taxon>Tracheophyta</taxon>
        <taxon>Spermatophyta</taxon>
        <taxon>Magnoliopsida</taxon>
        <taxon>eudicotyledons</taxon>
        <taxon>Gunneridae</taxon>
        <taxon>Pentapetalae</taxon>
        <taxon>rosids</taxon>
        <taxon>fabids</taxon>
        <taxon>Fabales</taxon>
        <taxon>Fabaceae</taxon>
        <taxon>Papilionoideae</taxon>
        <taxon>50 kb inversion clade</taxon>
        <taxon>NPAAA clade</taxon>
        <taxon>indigoferoid/millettioid clade</taxon>
        <taxon>Phaseoleae</taxon>
        <taxon>Mucuna</taxon>
    </lineage>
</organism>
<gene>
    <name evidence="3" type="ORF">CR513_55702</name>
</gene>